<dbReference type="EMBL" id="JAHHIF010000082">
    <property type="protein sequence ID" value="MBW4549109.1"/>
    <property type="molecule type" value="Genomic_DNA"/>
</dbReference>
<gene>
    <name evidence="2" type="ORF">KME25_32595</name>
</gene>
<dbReference type="SUPFAM" id="SSF47413">
    <property type="entry name" value="lambda repressor-like DNA-binding domains"/>
    <property type="match status" value="1"/>
</dbReference>
<evidence type="ECO:0000313" key="3">
    <source>
        <dbReference type="Proteomes" id="UP000753908"/>
    </source>
</evidence>
<name>A0A951PTJ2_9CYAN</name>
<dbReference type="GO" id="GO:0003677">
    <property type="term" value="F:DNA binding"/>
    <property type="evidence" value="ECO:0007669"/>
    <property type="project" value="InterPro"/>
</dbReference>
<dbReference type="AlphaFoldDB" id="A0A951PTJ2"/>
<dbReference type="CDD" id="cd00093">
    <property type="entry name" value="HTH_XRE"/>
    <property type="match status" value="1"/>
</dbReference>
<dbReference type="SMART" id="SM00530">
    <property type="entry name" value="HTH_XRE"/>
    <property type="match status" value="1"/>
</dbReference>
<dbReference type="InterPro" id="IPR010982">
    <property type="entry name" value="Lambda_DNA-bd_dom_sf"/>
</dbReference>
<feature type="domain" description="HTH cro/C1-type" evidence="1">
    <location>
        <begin position="15"/>
        <end position="69"/>
    </location>
</feature>
<reference evidence="2" key="1">
    <citation type="submission" date="2021-05" db="EMBL/GenBank/DDBJ databases">
        <authorList>
            <person name="Pietrasiak N."/>
            <person name="Ward R."/>
            <person name="Stajich J.E."/>
            <person name="Kurbessoian T."/>
        </authorList>
    </citation>
    <scope>NUCLEOTIDE SEQUENCE</scope>
    <source>
        <strain evidence="2">CPER-KK1</strain>
    </source>
</reference>
<evidence type="ECO:0000313" key="2">
    <source>
        <dbReference type="EMBL" id="MBW4549109.1"/>
    </source>
</evidence>
<dbReference type="Gene3D" id="1.10.260.40">
    <property type="entry name" value="lambda repressor-like DNA-binding domains"/>
    <property type="match status" value="1"/>
</dbReference>
<sequence length="94" mass="10713">MNSDPSNTNPAEITLKALRESRRLTQEELGERIGLSYRTIAEWESSRKLPRFDNAVALARELGVSLKFLAKVMQINVEGVPDDELQEQWPSKQD</sequence>
<accession>A0A951PTJ2</accession>
<dbReference type="PROSITE" id="PS50943">
    <property type="entry name" value="HTH_CROC1"/>
    <property type="match status" value="1"/>
</dbReference>
<proteinExistence type="predicted"/>
<reference evidence="2" key="2">
    <citation type="journal article" date="2022" name="Microbiol. Resour. Announc.">
        <title>Metagenome Sequencing to Explore Phylogenomics of Terrestrial Cyanobacteria.</title>
        <authorList>
            <person name="Ward R.D."/>
            <person name="Stajich J.E."/>
            <person name="Johansen J.R."/>
            <person name="Huntemann M."/>
            <person name="Clum A."/>
            <person name="Foster B."/>
            <person name="Foster B."/>
            <person name="Roux S."/>
            <person name="Palaniappan K."/>
            <person name="Varghese N."/>
            <person name="Mukherjee S."/>
            <person name="Reddy T.B.K."/>
            <person name="Daum C."/>
            <person name="Copeland A."/>
            <person name="Chen I.A."/>
            <person name="Ivanova N.N."/>
            <person name="Kyrpides N.C."/>
            <person name="Shapiro N."/>
            <person name="Eloe-Fadrosh E.A."/>
            <person name="Pietrasiak N."/>
        </authorList>
    </citation>
    <scope>NUCLEOTIDE SEQUENCE</scope>
    <source>
        <strain evidence="2">CPER-KK1</strain>
    </source>
</reference>
<protein>
    <submittedName>
        <fullName evidence="2">Helix-turn-helix domain-containing protein</fullName>
    </submittedName>
</protein>
<dbReference type="InterPro" id="IPR001387">
    <property type="entry name" value="Cro/C1-type_HTH"/>
</dbReference>
<comment type="caution">
    <text evidence="2">The sequence shown here is derived from an EMBL/GenBank/DDBJ whole genome shotgun (WGS) entry which is preliminary data.</text>
</comment>
<evidence type="ECO:0000259" key="1">
    <source>
        <dbReference type="PROSITE" id="PS50943"/>
    </source>
</evidence>
<dbReference type="Pfam" id="PF01381">
    <property type="entry name" value="HTH_3"/>
    <property type="match status" value="1"/>
</dbReference>
<dbReference type="Proteomes" id="UP000753908">
    <property type="component" value="Unassembled WGS sequence"/>
</dbReference>
<organism evidence="2 3">
    <name type="scientific">Symplocastrum torsivum CPER-KK1</name>
    <dbReference type="NCBI Taxonomy" id="450513"/>
    <lineage>
        <taxon>Bacteria</taxon>
        <taxon>Bacillati</taxon>
        <taxon>Cyanobacteriota</taxon>
        <taxon>Cyanophyceae</taxon>
        <taxon>Oscillatoriophycideae</taxon>
        <taxon>Oscillatoriales</taxon>
        <taxon>Microcoleaceae</taxon>
        <taxon>Symplocastrum</taxon>
    </lineage>
</organism>